<sequence length="120" mass="13477">MSYVFGAVGEFLNEKRDFNARRSTNLSRKSEAHDPPVGPSHGTVHLPLLCAAFVKNREEKILYVLSESRELADDRPMEWAISFGGGPGCHEIMRKFLRRTMQSLVRLCVSPEAKDAADTQ</sequence>
<reference evidence="2 3" key="1">
    <citation type="journal article" date="2021" name="Elife">
        <title>Chloroplast acquisition without the gene transfer in kleptoplastic sea slugs, Plakobranchus ocellatus.</title>
        <authorList>
            <person name="Maeda T."/>
            <person name="Takahashi S."/>
            <person name="Yoshida T."/>
            <person name="Shimamura S."/>
            <person name="Takaki Y."/>
            <person name="Nagai Y."/>
            <person name="Toyoda A."/>
            <person name="Suzuki Y."/>
            <person name="Arimoto A."/>
            <person name="Ishii H."/>
            <person name="Satoh N."/>
            <person name="Nishiyama T."/>
            <person name="Hasebe M."/>
            <person name="Maruyama T."/>
            <person name="Minagawa J."/>
            <person name="Obokata J."/>
            <person name="Shigenobu S."/>
        </authorList>
    </citation>
    <scope>NUCLEOTIDE SEQUENCE [LARGE SCALE GENOMIC DNA]</scope>
</reference>
<feature type="region of interest" description="Disordered" evidence="1">
    <location>
        <begin position="22"/>
        <end position="42"/>
    </location>
</feature>
<comment type="caution">
    <text evidence="2">The sequence shown here is derived from an EMBL/GenBank/DDBJ whole genome shotgun (WGS) entry which is preliminary data.</text>
</comment>
<protein>
    <submittedName>
        <fullName evidence="2">Uncharacterized protein</fullName>
    </submittedName>
</protein>
<keyword evidence="3" id="KW-1185">Reference proteome</keyword>
<proteinExistence type="predicted"/>
<evidence type="ECO:0000313" key="3">
    <source>
        <dbReference type="Proteomes" id="UP000735302"/>
    </source>
</evidence>
<dbReference type="EMBL" id="BLXT01007177">
    <property type="protein sequence ID" value="GFO37182.1"/>
    <property type="molecule type" value="Genomic_DNA"/>
</dbReference>
<organism evidence="2 3">
    <name type="scientific">Plakobranchus ocellatus</name>
    <dbReference type="NCBI Taxonomy" id="259542"/>
    <lineage>
        <taxon>Eukaryota</taxon>
        <taxon>Metazoa</taxon>
        <taxon>Spiralia</taxon>
        <taxon>Lophotrochozoa</taxon>
        <taxon>Mollusca</taxon>
        <taxon>Gastropoda</taxon>
        <taxon>Heterobranchia</taxon>
        <taxon>Euthyneura</taxon>
        <taxon>Panpulmonata</taxon>
        <taxon>Sacoglossa</taxon>
        <taxon>Placobranchoidea</taxon>
        <taxon>Plakobranchidae</taxon>
        <taxon>Plakobranchus</taxon>
    </lineage>
</organism>
<dbReference type="Proteomes" id="UP000735302">
    <property type="component" value="Unassembled WGS sequence"/>
</dbReference>
<dbReference type="AlphaFoldDB" id="A0AAV4CZ49"/>
<evidence type="ECO:0000256" key="1">
    <source>
        <dbReference type="SAM" id="MobiDB-lite"/>
    </source>
</evidence>
<accession>A0AAV4CZ49</accession>
<name>A0AAV4CZ49_9GAST</name>
<gene>
    <name evidence="2" type="ORF">PoB_006368700</name>
</gene>
<evidence type="ECO:0000313" key="2">
    <source>
        <dbReference type="EMBL" id="GFO37182.1"/>
    </source>
</evidence>